<comment type="caution">
    <text evidence="1">The sequence shown here is derived from an EMBL/GenBank/DDBJ whole genome shotgun (WGS) entry which is preliminary data.</text>
</comment>
<accession>A0A840U2M1</accession>
<dbReference type="Proteomes" id="UP000557307">
    <property type="component" value="Unassembled WGS sequence"/>
</dbReference>
<protein>
    <recommendedName>
        <fullName evidence="3">Right-handed parallel beta-helix repeat-containing protein</fullName>
    </recommendedName>
</protein>
<dbReference type="EMBL" id="JACHGF010000009">
    <property type="protein sequence ID" value="MBB5286370.1"/>
    <property type="molecule type" value="Genomic_DNA"/>
</dbReference>
<keyword evidence="2" id="KW-1185">Reference proteome</keyword>
<name>A0A840U2M1_9BACT</name>
<reference evidence="1 2" key="1">
    <citation type="submission" date="2020-08" db="EMBL/GenBank/DDBJ databases">
        <title>Genomic Encyclopedia of Type Strains, Phase IV (KMG-IV): sequencing the most valuable type-strain genomes for metagenomic binning, comparative biology and taxonomic classification.</title>
        <authorList>
            <person name="Goeker M."/>
        </authorList>
    </citation>
    <scope>NUCLEOTIDE SEQUENCE [LARGE SCALE GENOMIC DNA]</scope>
    <source>
        <strain evidence="1 2">DSM 105074</strain>
    </source>
</reference>
<dbReference type="InterPro" id="IPR011050">
    <property type="entry name" value="Pectin_lyase_fold/virulence"/>
</dbReference>
<dbReference type="PROSITE" id="PS51257">
    <property type="entry name" value="PROKAR_LIPOPROTEIN"/>
    <property type="match status" value="1"/>
</dbReference>
<proteinExistence type="predicted"/>
<evidence type="ECO:0000313" key="1">
    <source>
        <dbReference type="EMBL" id="MBB5286370.1"/>
    </source>
</evidence>
<dbReference type="RefSeq" id="WP_184177439.1">
    <property type="nucleotide sequence ID" value="NZ_JACHGF010000009.1"/>
</dbReference>
<organism evidence="1 2">
    <name type="scientific">Rhabdobacter roseus</name>
    <dbReference type="NCBI Taxonomy" id="1655419"/>
    <lineage>
        <taxon>Bacteria</taxon>
        <taxon>Pseudomonadati</taxon>
        <taxon>Bacteroidota</taxon>
        <taxon>Cytophagia</taxon>
        <taxon>Cytophagales</taxon>
        <taxon>Cytophagaceae</taxon>
        <taxon>Rhabdobacter</taxon>
    </lineage>
</organism>
<evidence type="ECO:0008006" key="3">
    <source>
        <dbReference type="Google" id="ProtNLM"/>
    </source>
</evidence>
<dbReference type="SUPFAM" id="SSF51126">
    <property type="entry name" value="Pectin lyase-like"/>
    <property type="match status" value="2"/>
</dbReference>
<gene>
    <name evidence="1" type="ORF">HNQ92_004530</name>
</gene>
<sequence length="399" mass="42302">MKTNQLLGLCFALSVWLVGCKEKNVPPVDEIVEPLVLGTEIAAKTVLEDRVADPNLPDYIVNGTLFVKAELTIRPGVVIAFARDGRLEINDNGGILIAQGQADKKIRFTGIEKSKGTWAGIIIYSASSANALDHVEVLYAGSRPLTSNIKAGVALVGNSKAQLALKNSLLAHHDGYGLLVQDGAVLRSFAANTFGNNTLAGITLDANNVKYLDKSSVFTQSNGRNVVEIAASELSRGTAGEVLWEGFTDQTPYRLVGNLSVKADWKLAPGVTLELGRDVQLSVNAEAYLDARGTAAAPITIKGAEAGAGYWRGLICYSPSVRNVLEHVHLSGGGSIALVSAKKTTVAVYGSQAAMTIRNSRISQSGGHGIFVNYQARINDDVLTANAFENNGQANLLKE</sequence>
<evidence type="ECO:0000313" key="2">
    <source>
        <dbReference type="Proteomes" id="UP000557307"/>
    </source>
</evidence>
<dbReference type="AlphaFoldDB" id="A0A840U2M1"/>